<dbReference type="EMBL" id="JACEGE010000024">
    <property type="protein sequence ID" value="MBA2796592.1"/>
    <property type="molecule type" value="Genomic_DNA"/>
</dbReference>
<dbReference type="AlphaFoldDB" id="A0A7V9WT46"/>
<dbReference type="SUPFAM" id="SSF47413">
    <property type="entry name" value="lambda repressor-like DNA-binding domains"/>
    <property type="match status" value="1"/>
</dbReference>
<sequence>MKKIRLRELRKELNLSEEELIEALKSNDIEMSITHLNIYEQHGIGKEVNWVFWENVAEVFDCDLAYLLNLSIFRRQADVQQQLLDYQDYKAKVSDTVDLILGDRYETRKYKSV</sequence>
<comment type="caution">
    <text evidence="1">The sequence shown here is derived from an EMBL/GenBank/DDBJ whole genome shotgun (WGS) entry which is preliminary data.</text>
</comment>
<gene>
    <name evidence="1" type="ORF">H1B29_08880</name>
</gene>
<reference evidence="1 2" key="1">
    <citation type="submission" date="2020-07" db="EMBL/GenBank/DDBJ databases">
        <title>Molecular and genomic characterization of Streptococcus porcinus isolated from diseased swine in Brazil.</title>
        <authorList>
            <person name="Moreno L.Z."/>
            <person name="Matajira C.E.C."/>
            <person name="Poor A.P."/>
            <person name="Dutra M.C."/>
            <person name="Moreno A.M."/>
        </authorList>
    </citation>
    <scope>NUCLEOTIDE SEQUENCE [LARGE SCALE GENOMIC DNA]</scope>
    <source>
        <strain evidence="1 2">SP0816-2</strain>
    </source>
</reference>
<dbReference type="InterPro" id="IPR010982">
    <property type="entry name" value="Lambda_DNA-bd_dom_sf"/>
</dbReference>
<dbReference type="Gene3D" id="1.10.260.40">
    <property type="entry name" value="lambda repressor-like DNA-binding domains"/>
    <property type="match status" value="1"/>
</dbReference>
<proteinExistence type="predicted"/>
<dbReference type="RefSeq" id="WP_181460487.1">
    <property type="nucleotide sequence ID" value="NZ_JACEGE010000024.1"/>
</dbReference>
<dbReference type="Proteomes" id="UP000524462">
    <property type="component" value="Unassembled WGS sequence"/>
</dbReference>
<evidence type="ECO:0000313" key="2">
    <source>
        <dbReference type="Proteomes" id="UP000524462"/>
    </source>
</evidence>
<dbReference type="GO" id="GO:0003677">
    <property type="term" value="F:DNA binding"/>
    <property type="evidence" value="ECO:0007669"/>
    <property type="project" value="InterPro"/>
</dbReference>
<protein>
    <submittedName>
        <fullName evidence="1">XRE family transcriptional regulator</fullName>
    </submittedName>
</protein>
<evidence type="ECO:0000313" key="1">
    <source>
        <dbReference type="EMBL" id="MBA2796592.1"/>
    </source>
</evidence>
<accession>A0A7V9WT46</accession>
<organism evidence="1 2">
    <name type="scientific">Streptococcus porcinus</name>
    <dbReference type="NCBI Taxonomy" id="1340"/>
    <lineage>
        <taxon>Bacteria</taxon>
        <taxon>Bacillati</taxon>
        <taxon>Bacillota</taxon>
        <taxon>Bacilli</taxon>
        <taxon>Lactobacillales</taxon>
        <taxon>Streptococcaceae</taxon>
        <taxon>Streptococcus</taxon>
    </lineage>
</organism>
<name>A0A7V9WT46_STRPO</name>